<evidence type="ECO:0000256" key="1">
    <source>
        <dbReference type="SAM" id="MobiDB-lite"/>
    </source>
</evidence>
<dbReference type="Proteomes" id="UP001158986">
    <property type="component" value="Unassembled WGS sequence"/>
</dbReference>
<protein>
    <recommendedName>
        <fullName evidence="6">FLZ-type domain-containing protein</fullName>
    </recommendedName>
</protein>
<dbReference type="EMBL" id="CAKLCB010000162">
    <property type="protein sequence ID" value="CAH0516260.1"/>
    <property type="molecule type" value="Genomic_DNA"/>
</dbReference>
<dbReference type="AlphaFoldDB" id="A0AAU9KJU2"/>
<keyword evidence="4" id="KW-1185">Reference proteome</keyword>
<reference evidence="2 4" key="1">
    <citation type="submission" date="2021-11" db="EMBL/GenBank/DDBJ databases">
        <authorList>
            <person name="Islam A."/>
            <person name="Islam S."/>
            <person name="Flora M.S."/>
            <person name="Rahman M."/>
            <person name="Ziaur R.M."/>
            <person name="Epstein J.H."/>
            <person name="Hassan M."/>
            <person name="Klassen M."/>
            <person name="Woodard K."/>
            <person name="Webb A."/>
            <person name="Webby R.J."/>
            <person name="El Zowalaty M.E."/>
        </authorList>
    </citation>
    <scope>NUCLEOTIDE SEQUENCE</scope>
    <source>
        <strain evidence="3">Pbs1</strain>
        <strain evidence="2">Pbs3</strain>
    </source>
</reference>
<sequence length="199" mass="22112">MTRAARILSNQSTSVRRQTNETKRNRAQKANTSSPSFASRMIQFIFKIGRRATEQRSQSWSGRPESDPVPVPTTACHQASANIAIPNGLSCSAPSAVQTSESSRVQQLPSQGAADGNYSKAQWRQLQTRCANCDRLFFTSLSSLSGAAGRFCSLDCKANLEYMYQIQEAMDAETWGSSVSTCEWRHEDDVNYMEESQCF</sequence>
<dbReference type="EMBL" id="CAKKTJ010000085">
    <property type="protein sequence ID" value="CAH0473498.1"/>
    <property type="molecule type" value="Genomic_DNA"/>
</dbReference>
<evidence type="ECO:0000313" key="3">
    <source>
        <dbReference type="EMBL" id="CAH0516260.1"/>
    </source>
</evidence>
<name>A0AAU9KJU2_9STRA</name>
<proteinExistence type="predicted"/>
<evidence type="ECO:0000313" key="4">
    <source>
        <dbReference type="Proteomes" id="UP001158986"/>
    </source>
</evidence>
<gene>
    <name evidence="3" type="ORF">PBS001_LOCUS2940</name>
    <name evidence="2" type="ORF">PBS003_LOCUS386</name>
</gene>
<evidence type="ECO:0008006" key="6">
    <source>
        <dbReference type="Google" id="ProtNLM"/>
    </source>
</evidence>
<feature type="region of interest" description="Disordered" evidence="1">
    <location>
        <begin position="1"/>
        <end position="35"/>
    </location>
</feature>
<accession>A0AAU9KJU2</accession>
<evidence type="ECO:0000313" key="2">
    <source>
        <dbReference type="EMBL" id="CAH0473498.1"/>
    </source>
</evidence>
<organism evidence="2 5">
    <name type="scientific">Peronospora belbahrii</name>
    <dbReference type="NCBI Taxonomy" id="622444"/>
    <lineage>
        <taxon>Eukaryota</taxon>
        <taxon>Sar</taxon>
        <taxon>Stramenopiles</taxon>
        <taxon>Oomycota</taxon>
        <taxon>Peronosporomycetes</taxon>
        <taxon>Peronosporales</taxon>
        <taxon>Peronosporaceae</taxon>
        <taxon>Peronospora</taxon>
    </lineage>
</organism>
<evidence type="ECO:0000313" key="5">
    <source>
        <dbReference type="Proteomes" id="UP001160483"/>
    </source>
</evidence>
<dbReference type="Proteomes" id="UP001160483">
    <property type="component" value="Unassembled WGS sequence"/>
</dbReference>
<comment type="caution">
    <text evidence="2">The sequence shown here is derived from an EMBL/GenBank/DDBJ whole genome shotgun (WGS) entry which is preliminary data.</text>
</comment>
<feature type="compositionally biased region" description="Polar residues" evidence="1">
    <location>
        <begin position="8"/>
        <end position="17"/>
    </location>
</feature>